<proteinExistence type="predicted"/>
<reference evidence="2" key="2">
    <citation type="submission" date="2020-05" db="UniProtKB">
        <authorList>
            <consortium name="EnsemblMetazoa"/>
        </authorList>
    </citation>
    <scope>IDENTIFICATION</scope>
    <source>
        <strain evidence="2">maculatus3</strain>
    </source>
</reference>
<accession>A0A182SWN5</accession>
<evidence type="ECO:0000313" key="3">
    <source>
        <dbReference type="Proteomes" id="UP000075901"/>
    </source>
</evidence>
<feature type="compositionally biased region" description="Low complexity" evidence="1">
    <location>
        <begin position="80"/>
        <end position="90"/>
    </location>
</feature>
<evidence type="ECO:0000313" key="2">
    <source>
        <dbReference type="EnsemblMetazoa" id="AMAM014935-PA"/>
    </source>
</evidence>
<dbReference type="Proteomes" id="UP000075901">
    <property type="component" value="Unassembled WGS sequence"/>
</dbReference>
<dbReference type="AlphaFoldDB" id="A0A182SWN5"/>
<name>A0A182SWN5_9DIPT</name>
<dbReference type="EnsemblMetazoa" id="AMAM014935-RA">
    <property type="protein sequence ID" value="AMAM014935-PA"/>
    <property type="gene ID" value="AMAM014935"/>
</dbReference>
<reference evidence="3" key="1">
    <citation type="submission" date="2013-09" db="EMBL/GenBank/DDBJ databases">
        <title>The Genome Sequence of Anopheles maculatus species B.</title>
        <authorList>
            <consortium name="The Broad Institute Genomics Platform"/>
            <person name="Neafsey D.E."/>
            <person name="Besansky N."/>
            <person name="Howell P."/>
            <person name="Walton C."/>
            <person name="Young S.K."/>
            <person name="Zeng Q."/>
            <person name="Gargeya S."/>
            <person name="Fitzgerald M."/>
            <person name="Haas B."/>
            <person name="Abouelleil A."/>
            <person name="Allen A.W."/>
            <person name="Alvarado L."/>
            <person name="Arachchi H.M."/>
            <person name="Berlin A.M."/>
            <person name="Chapman S.B."/>
            <person name="Gainer-Dewar J."/>
            <person name="Goldberg J."/>
            <person name="Griggs A."/>
            <person name="Gujja S."/>
            <person name="Hansen M."/>
            <person name="Howarth C."/>
            <person name="Imamovic A."/>
            <person name="Ireland A."/>
            <person name="Larimer J."/>
            <person name="McCowan C."/>
            <person name="Murphy C."/>
            <person name="Pearson M."/>
            <person name="Poon T.W."/>
            <person name="Priest M."/>
            <person name="Roberts A."/>
            <person name="Saif S."/>
            <person name="Shea T."/>
            <person name="Sisk P."/>
            <person name="Sykes S."/>
            <person name="Wortman J."/>
            <person name="Nusbaum C."/>
            <person name="Birren B."/>
        </authorList>
    </citation>
    <scope>NUCLEOTIDE SEQUENCE [LARGE SCALE GENOMIC DNA]</scope>
    <source>
        <strain evidence="3">maculatus3</strain>
    </source>
</reference>
<protein>
    <submittedName>
        <fullName evidence="2">Uncharacterized protein</fullName>
    </submittedName>
</protein>
<feature type="region of interest" description="Disordered" evidence="1">
    <location>
        <begin position="44"/>
        <end position="94"/>
    </location>
</feature>
<keyword evidence="3" id="KW-1185">Reference proteome</keyword>
<sequence length="114" mass="11775">GGSLLGSSRKSLADTSVTSTADLSVLSGGQSQRSHQAFDFCVDDQNVIPSEDEGDGEASPVSKRKQSTVPSASPGTGHGATYATASTASTRPVRLRSATLSRSLPWSSIMFLQS</sequence>
<organism evidence="2 3">
    <name type="scientific">Anopheles maculatus</name>
    <dbReference type="NCBI Taxonomy" id="74869"/>
    <lineage>
        <taxon>Eukaryota</taxon>
        <taxon>Metazoa</taxon>
        <taxon>Ecdysozoa</taxon>
        <taxon>Arthropoda</taxon>
        <taxon>Hexapoda</taxon>
        <taxon>Insecta</taxon>
        <taxon>Pterygota</taxon>
        <taxon>Neoptera</taxon>
        <taxon>Endopterygota</taxon>
        <taxon>Diptera</taxon>
        <taxon>Nematocera</taxon>
        <taxon>Culicoidea</taxon>
        <taxon>Culicidae</taxon>
        <taxon>Anophelinae</taxon>
        <taxon>Anopheles</taxon>
        <taxon>Anopheles maculatus group</taxon>
    </lineage>
</organism>
<dbReference type="VEuPathDB" id="VectorBase:AMAM014935"/>
<evidence type="ECO:0000256" key="1">
    <source>
        <dbReference type="SAM" id="MobiDB-lite"/>
    </source>
</evidence>